<comment type="similarity">
    <text evidence="8">Belongs to the methyl-accepting chemotaxis (MCP) protein family.</text>
</comment>
<evidence type="ECO:0000259" key="11">
    <source>
        <dbReference type="PROSITE" id="PS50111"/>
    </source>
</evidence>
<gene>
    <name evidence="14" type="ORF">M2319_004484</name>
</gene>
<dbReference type="Proteomes" id="UP001209755">
    <property type="component" value="Unassembled WGS sequence"/>
</dbReference>
<keyword evidence="2" id="KW-1003">Cell membrane</keyword>
<name>A0ABT3HI94_9HYPH</name>
<dbReference type="InterPro" id="IPR033480">
    <property type="entry name" value="sCache_2"/>
</dbReference>
<dbReference type="Gene3D" id="3.30.450.20">
    <property type="entry name" value="PAS domain"/>
    <property type="match status" value="1"/>
</dbReference>
<feature type="domain" description="T-SNARE coiled-coil homology" evidence="12">
    <location>
        <begin position="457"/>
        <end position="519"/>
    </location>
</feature>
<evidence type="ECO:0000256" key="6">
    <source>
        <dbReference type="ARBA" id="ARBA00023136"/>
    </source>
</evidence>
<sequence>MNLTIRQRLLGQLGIVSVGLIALIVVFALSYRSEMIAQTRTGLANYVENAYTIIESYAKRAEAGEMTEDAAKQQAIDAVMAMRYGGSGYLWIHNLDDIMIAHPLNPGLVGKNLANLEDAKGDKFFLGMNDVIRNNNGSGYYTYYWAKPGEAKDKSFPKESYVRLFRPWGYVIGTGVYIDDLNAKIFNTVLFVGAMALAVLAVVGFLAVMISRSINKPLARIKAAMLQLADGRTDIELDDAHMPPDIKEMADTVVVFRDNAVERQALRDKQDAEQNRRLERQRRVEELIQIFQGSSEEALAAVGDYMDQVQNSAKALAGIAESTSTQATGAAGASDEASNNVQTVAAASEELAASISEISSQVGRTNQIVDVATSSTEAANEKVAALAEAAQKIGDVVNLIQDIAEQTNLLALNATIEAARAGEMGKGFAVVASEVKTLANQTAKATEEIGSQIAFVQESTREAVEAIEGIAKTMVDVNGYTSSIAAAVEEQGAATNEISRNAGEAASGTLRVAQNMSGVMERVAETNQSADQVEQLAREAAGQANNLRTAVSDFLQKIAAA</sequence>
<dbReference type="InterPro" id="IPR003660">
    <property type="entry name" value="HAMP_dom"/>
</dbReference>
<keyword evidence="6 10" id="KW-0472">Membrane</keyword>
<feature type="domain" description="Methyl-accepting transducer" evidence="11">
    <location>
        <begin position="305"/>
        <end position="548"/>
    </location>
</feature>
<feature type="domain" description="HAMP" evidence="13">
    <location>
        <begin position="212"/>
        <end position="265"/>
    </location>
</feature>
<dbReference type="InterPro" id="IPR004010">
    <property type="entry name" value="Double_Cache_2"/>
</dbReference>
<dbReference type="PANTHER" id="PTHR32089:SF112">
    <property type="entry name" value="LYSOZYME-LIKE PROTEIN-RELATED"/>
    <property type="match status" value="1"/>
</dbReference>
<dbReference type="RefSeq" id="WP_264603696.1">
    <property type="nucleotide sequence ID" value="NZ_JAOQNS010000019.1"/>
</dbReference>
<evidence type="ECO:0000256" key="5">
    <source>
        <dbReference type="ARBA" id="ARBA00022989"/>
    </source>
</evidence>
<evidence type="ECO:0000256" key="7">
    <source>
        <dbReference type="ARBA" id="ARBA00023224"/>
    </source>
</evidence>
<keyword evidence="7 9" id="KW-0807">Transducer</keyword>
<evidence type="ECO:0000256" key="1">
    <source>
        <dbReference type="ARBA" id="ARBA00004429"/>
    </source>
</evidence>
<evidence type="ECO:0000256" key="9">
    <source>
        <dbReference type="PROSITE-ProRule" id="PRU00284"/>
    </source>
</evidence>
<feature type="transmembrane region" description="Helical" evidence="10">
    <location>
        <begin position="12"/>
        <end position="31"/>
    </location>
</feature>
<keyword evidence="4 10" id="KW-0812">Transmembrane</keyword>
<dbReference type="SMART" id="SM00304">
    <property type="entry name" value="HAMP"/>
    <property type="match status" value="1"/>
</dbReference>
<comment type="caution">
    <text evidence="14">The sequence shown here is derived from an EMBL/GenBank/DDBJ whole genome shotgun (WGS) entry which is preliminary data.</text>
</comment>
<evidence type="ECO:0000256" key="2">
    <source>
        <dbReference type="ARBA" id="ARBA00022475"/>
    </source>
</evidence>
<evidence type="ECO:0000256" key="3">
    <source>
        <dbReference type="ARBA" id="ARBA00022519"/>
    </source>
</evidence>
<proteinExistence type="inferred from homology"/>
<dbReference type="Pfam" id="PF08269">
    <property type="entry name" value="dCache_2"/>
    <property type="match status" value="1"/>
</dbReference>
<dbReference type="PROSITE" id="PS50885">
    <property type="entry name" value="HAMP"/>
    <property type="match status" value="1"/>
</dbReference>
<feature type="transmembrane region" description="Helical" evidence="10">
    <location>
        <begin position="190"/>
        <end position="210"/>
    </location>
</feature>
<dbReference type="PROSITE" id="PS50111">
    <property type="entry name" value="CHEMOTAXIS_TRANSDUC_2"/>
    <property type="match status" value="1"/>
</dbReference>
<evidence type="ECO:0000313" key="15">
    <source>
        <dbReference type="Proteomes" id="UP001209755"/>
    </source>
</evidence>
<evidence type="ECO:0000256" key="4">
    <source>
        <dbReference type="ARBA" id="ARBA00022692"/>
    </source>
</evidence>
<dbReference type="EMBL" id="JAOQNS010000019">
    <property type="protein sequence ID" value="MCW2310119.1"/>
    <property type="molecule type" value="Genomic_DNA"/>
</dbReference>
<dbReference type="PANTHER" id="PTHR32089">
    <property type="entry name" value="METHYL-ACCEPTING CHEMOTAXIS PROTEIN MCPB"/>
    <property type="match status" value="1"/>
</dbReference>
<organism evidence="14 15">
    <name type="scientific">Rhodobium gokarnense</name>
    <dbReference type="NCBI Taxonomy" id="364296"/>
    <lineage>
        <taxon>Bacteria</taxon>
        <taxon>Pseudomonadati</taxon>
        <taxon>Pseudomonadota</taxon>
        <taxon>Alphaproteobacteria</taxon>
        <taxon>Hyphomicrobiales</taxon>
        <taxon>Rhodobiaceae</taxon>
        <taxon>Rhodobium</taxon>
    </lineage>
</organism>
<accession>A0ABT3HI94</accession>
<dbReference type="Gene3D" id="1.10.287.950">
    <property type="entry name" value="Methyl-accepting chemotaxis protein"/>
    <property type="match status" value="1"/>
</dbReference>
<reference evidence="15" key="1">
    <citation type="submission" date="2023-07" db="EMBL/GenBank/DDBJ databases">
        <title>Genome sequencing of Purple Non-Sulfur Bacteria from various extreme environments.</title>
        <authorList>
            <person name="Mayer M."/>
        </authorList>
    </citation>
    <scope>NUCLEOTIDE SEQUENCE [LARGE SCALE GENOMIC DNA]</scope>
    <source>
        <strain evidence="15">DSM 17935</strain>
    </source>
</reference>
<keyword evidence="5 10" id="KW-1133">Transmembrane helix</keyword>
<dbReference type="SMART" id="SM00283">
    <property type="entry name" value="MA"/>
    <property type="match status" value="1"/>
</dbReference>
<dbReference type="PRINTS" id="PR00260">
    <property type="entry name" value="CHEMTRNSDUCR"/>
</dbReference>
<evidence type="ECO:0000259" key="12">
    <source>
        <dbReference type="PROSITE" id="PS50192"/>
    </source>
</evidence>
<evidence type="ECO:0000256" key="10">
    <source>
        <dbReference type="SAM" id="Phobius"/>
    </source>
</evidence>
<dbReference type="Gene3D" id="6.10.340.10">
    <property type="match status" value="1"/>
</dbReference>
<keyword evidence="3" id="KW-0997">Cell inner membrane</keyword>
<dbReference type="InterPro" id="IPR004090">
    <property type="entry name" value="Chemotax_Me-accpt_rcpt"/>
</dbReference>
<comment type="subcellular location">
    <subcellularLocation>
        <location evidence="1">Cell inner membrane</location>
        <topology evidence="1">Multi-pass membrane protein</topology>
    </subcellularLocation>
</comment>
<dbReference type="PROSITE" id="PS50192">
    <property type="entry name" value="T_SNARE"/>
    <property type="match status" value="1"/>
</dbReference>
<dbReference type="Pfam" id="PF00015">
    <property type="entry name" value="MCPsignal"/>
    <property type="match status" value="1"/>
</dbReference>
<evidence type="ECO:0000313" key="14">
    <source>
        <dbReference type="EMBL" id="MCW2310119.1"/>
    </source>
</evidence>
<evidence type="ECO:0000259" key="13">
    <source>
        <dbReference type="PROSITE" id="PS50885"/>
    </source>
</evidence>
<dbReference type="SUPFAM" id="SSF58104">
    <property type="entry name" value="Methyl-accepting chemotaxis protein (MCP) signaling domain"/>
    <property type="match status" value="1"/>
</dbReference>
<dbReference type="SMART" id="SM01049">
    <property type="entry name" value="Cache_2"/>
    <property type="match status" value="1"/>
</dbReference>
<keyword evidence="15" id="KW-1185">Reference proteome</keyword>
<dbReference type="InterPro" id="IPR000727">
    <property type="entry name" value="T_SNARE_dom"/>
</dbReference>
<evidence type="ECO:0000256" key="8">
    <source>
        <dbReference type="ARBA" id="ARBA00029447"/>
    </source>
</evidence>
<dbReference type="InterPro" id="IPR004089">
    <property type="entry name" value="MCPsignal_dom"/>
</dbReference>
<protein>
    <submittedName>
        <fullName evidence="14">Methyl-accepting chemotaxis protein</fullName>
    </submittedName>
</protein>